<feature type="transmembrane region" description="Helical" evidence="1">
    <location>
        <begin position="60"/>
        <end position="85"/>
    </location>
</feature>
<reference evidence="3" key="1">
    <citation type="journal article" date="2019" name="Int. J. Syst. Evol. Microbiol.">
        <title>The Global Catalogue of Microorganisms (GCM) 10K type strain sequencing project: providing services to taxonomists for standard genome sequencing and annotation.</title>
        <authorList>
            <consortium name="The Broad Institute Genomics Platform"/>
            <consortium name="The Broad Institute Genome Sequencing Center for Infectious Disease"/>
            <person name="Wu L."/>
            <person name="Ma J."/>
        </authorList>
    </citation>
    <scope>NUCLEOTIDE SEQUENCE [LARGE SCALE GENOMIC DNA]</scope>
    <source>
        <strain evidence="3">CGMCC 1.10832</strain>
    </source>
</reference>
<protein>
    <submittedName>
        <fullName evidence="2">Uncharacterized protein</fullName>
    </submittedName>
</protein>
<sequence>MANEDHNKTVAETLRYSTEQFDKTITFIASGALVVSFAFIKDIIPDLKAAVNKAYLINAWYTYAGVIFLSLVTHFISMLANTWAAKNQNLSDEAFNKGIKYWNFPIRFLNITMIVALLVGSIFLIKFINLNL</sequence>
<dbReference type="RefSeq" id="WP_188467099.1">
    <property type="nucleotide sequence ID" value="NZ_BAABHU010000015.1"/>
</dbReference>
<keyword evidence="1" id="KW-1133">Transmembrane helix</keyword>
<evidence type="ECO:0000313" key="3">
    <source>
        <dbReference type="Proteomes" id="UP000636010"/>
    </source>
</evidence>
<gene>
    <name evidence="2" type="ORF">GCM10011506_40410</name>
</gene>
<evidence type="ECO:0000313" key="2">
    <source>
        <dbReference type="EMBL" id="GGC50633.1"/>
    </source>
</evidence>
<comment type="caution">
    <text evidence="2">The sequence shown here is derived from an EMBL/GenBank/DDBJ whole genome shotgun (WGS) entry which is preliminary data.</text>
</comment>
<dbReference type="Proteomes" id="UP000636010">
    <property type="component" value="Unassembled WGS sequence"/>
</dbReference>
<accession>A0ABQ1N1N0</accession>
<keyword evidence="1" id="KW-0472">Membrane</keyword>
<feature type="transmembrane region" description="Helical" evidence="1">
    <location>
        <begin position="106"/>
        <end position="128"/>
    </location>
</feature>
<evidence type="ECO:0000256" key="1">
    <source>
        <dbReference type="SAM" id="Phobius"/>
    </source>
</evidence>
<keyword evidence="3" id="KW-1185">Reference proteome</keyword>
<proteinExistence type="predicted"/>
<organism evidence="2 3">
    <name type="scientific">Marivirga lumbricoides</name>
    <dbReference type="NCBI Taxonomy" id="1046115"/>
    <lineage>
        <taxon>Bacteria</taxon>
        <taxon>Pseudomonadati</taxon>
        <taxon>Bacteroidota</taxon>
        <taxon>Cytophagia</taxon>
        <taxon>Cytophagales</taxon>
        <taxon>Marivirgaceae</taxon>
        <taxon>Marivirga</taxon>
    </lineage>
</organism>
<keyword evidence="1" id="KW-0812">Transmembrane</keyword>
<feature type="transmembrane region" description="Helical" evidence="1">
    <location>
        <begin position="21"/>
        <end position="40"/>
    </location>
</feature>
<dbReference type="EMBL" id="BMEC01000015">
    <property type="protein sequence ID" value="GGC50633.1"/>
    <property type="molecule type" value="Genomic_DNA"/>
</dbReference>
<name>A0ABQ1N1N0_9BACT</name>